<reference evidence="2 3" key="1">
    <citation type="submission" date="2017-04" db="EMBL/GenBank/DDBJ databases">
        <title>Draft genome sequence of Tuber borchii Vittad., a whitish edible truffle.</title>
        <authorList>
            <consortium name="DOE Joint Genome Institute"/>
            <person name="Murat C."/>
            <person name="Kuo A."/>
            <person name="Barry K.W."/>
            <person name="Clum A."/>
            <person name="Dockter R.B."/>
            <person name="Fauchery L."/>
            <person name="Iotti M."/>
            <person name="Kohler A."/>
            <person name="Labutti K."/>
            <person name="Lindquist E.A."/>
            <person name="Lipzen A."/>
            <person name="Ohm R.A."/>
            <person name="Wang M."/>
            <person name="Grigoriev I.V."/>
            <person name="Zambonelli A."/>
            <person name="Martin F.M."/>
        </authorList>
    </citation>
    <scope>NUCLEOTIDE SEQUENCE [LARGE SCALE GENOMIC DNA]</scope>
    <source>
        <strain evidence="2 3">Tbo3840</strain>
    </source>
</reference>
<dbReference type="Proteomes" id="UP000244722">
    <property type="component" value="Unassembled WGS sequence"/>
</dbReference>
<feature type="region of interest" description="Disordered" evidence="1">
    <location>
        <begin position="278"/>
        <end position="316"/>
    </location>
</feature>
<feature type="compositionally biased region" description="Basic and acidic residues" evidence="1">
    <location>
        <begin position="1"/>
        <end position="10"/>
    </location>
</feature>
<feature type="region of interest" description="Disordered" evidence="1">
    <location>
        <begin position="551"/>
        <end position="607"/>
    </location>
</feature>
<feature type="region of interest" description="Disordered" evidence="1">
    <location>
        <begin position="1"/>
        <end position="26"/>
    </location>
</feature>
<feature type="region of interest" description="Disordered" evidence="1">
    <location>
        <begin position="452"/>
        <end position="495"/>
    </location>
</feature>
<feature type="compositionally biased region" description="Low complexity" evidence="1">
    <location>
        <begin position="287"/>
        <end position="305"/>
    </location>
</feature>
<feature type="compositionally biased region" description="Acidic residues" evidence="1">
    <location>
        <begin position="551"/>
        <end position="564"/>
    </location>
</feature>
<dbReference type="AlphaFoldDB" id="A0A2T6ZZP9"/>
<comment type="caution">
    <text evidence="2">The sequence shown here is derived from an EMBL/GenBank/DDBJ whole genome shotgun (WGS) entry which is preliminary data.</text>
</comment>
<feature type="compositionally biased region" description="Basic and acidic residues" evidence="1">
    <location>
        <begin position="591"/>
        <end position="607"/>
    </location>
</feature>
<evidence type="ECO:0000313" key="2">
    <source>
        <dbReference type="EMBL" id="PUU80967.1"/>
    </source>
</evidence>
<gene>
    <name evidence="2" type="ORF">B9Z19DRAFT_1078244</name>
</gene>
<keyword evidence="3" id="KW-1185">Reference proteome</keyword>
<accession>A0A2T6ZZP9</accession>
<name>A0A2T6ZZP9_TUBBO</name>
<dbReference type="STRING" id="42251.A0A2T6ZZP9"/>
<proteinExistence type="predicted"/>
<evidence type="ECO:0000313" key="3">
    <source>
        <dbReference type="Proteomes" id="UP000244722"/>
    </source>
</evidence>
<protein>
    <submittedName>
        <fullName evidence="2">Uncharacterized protein</fullName>
    </submittedName>
</protein>
<dbReference type="EMBL" id="NESQ01000053">
    <property type="protein sequence ID" value="PUU80967.1"/>
    <property type="molecule type" value="Genomic_DNA"/>
</dbReference>
<sequence>MSGTDSDKLKAGQMSDSDSDSDGNALALVPAVSTEDSQASLDPTATAFVFESKLCPVTYSYHPYTKVANNGNAAIHGLGRPALTLQSTALIQPRVNTGVPRVYQSESRNMFVAEYERFKEVKLNLQSSFPSSMIILVSFDEWVAFRVKITEHQIQQLRNNITFRTGRATAKKRALAHGPVPNYEVDTSHYPKPVIPFPRSIVGGRPPAAIRKPNDVCFENWSKIGQLWGDDIEPMPRTYPYHYGQEAFHKFATGPLAGTNPYSPKILPVGVMHGVHSSNLGPSDLHAPSGATNAPGTGGTATPSSKAPEYPGFQGGGRCAPVPPFPVIPQPNGSYANDHYFRTHQGGGYQQNPNSSNWNHYNNVPLPNFVGHHPGNQFGNGCYGRGPVPQARNHSAGAYNPGYYGPNFNLPQPGFALGALNPNFIPGGGPNFNFQQAGFIPGPHNANFAQNGGHHPNFQKPGYAPGSQNNNFGQSGGPVPSYVPGSTTAPAPAPVPAPAPAPVNYVNSSAGSAQNAPQQLAITGYAYESDDDFIPEDYEHEGDYDHEVYEGEGEGEEGFFDGYDDPSPYYHNTSDPIPELILGGPEEKEDFEPTRAQRERKTSIKPE</sequence>
<organism evidence="2 3">
    <name type="scientific">Tuber borchii</name>
    <name type="common">White truffle</name>
    <dbReference type="NCBI Taxonomy" id="42251"/>
    <lineage>
        <taxon>Eukaryota</taxon>
        <taxon>Fungi</taxon>
        <taxon>Dikarya</taxon>
        <taxon>Ascomycota</taxon>
        <taxon>Pezizomycotina</taxon>
        <taxon>Pezizomycetes</taxon>
        <taxon>Pezizales</taxon>
        <taxon>Tuberaceae</taxon>
        <taxon>Tuber</taxon>
    </lineage>
</organism>
<evidence type="ECO:0000256" key="1">
    <source>
        <dbReference type="SAM" id="MobiDB-lite"/>
    </source>
</evidence>
<dbReference type="OrthoDB" id="5421212at2759"/>